<protein>
    <submittedName>
        <fullName evidence="1">Uncharacterized protein</fullName>
    </submittedName>
</protein>
<comment type="caution">
    <text evidence="1">The sequence shown here is derived from an EMBL/GenBank/DDBJ whole genome shotgun (WGS) entry which is preliminary data.</text>
</comment>
<organism evidence="1 2">
    <name type="scientific">Bremia lactucae</name>
    <name type="common">Lettuce downy mildew</name>
    <dbReference type="NCBI Taxonomy" id="4779"/>
    <lineage>
        <taxon>Eukaryota</taxon>
        <taxon>Sar</taxon>
        <taxon>Stramenopiles</taxon>
        <taxon>Oomycota</taxon>
        <taxon>Peronosporomycetes</taxon>
        <taxon>Peronosporales</taxon>
        <taxon>Peronosporaceae</taxon>
        <taxon>Bremia</taxon>
    </lineage>
</organism>
<dbReference type="OrthoDB" id="167254at2759"/>
<gene>
    <name evidence="1" type="ORF">CCR75_007006</name>
</gene>
<reference evidence="1 2" key="1">
    <citation type="journal article" date="2021" name="Genome Biol.">
        <title>AFLAP: assembly-free linkage analysis pipeline using k-mers from genome sequencing data.</title>
        <authorList>
            <person name="Fletcher K."/>
            <person name="Zhang L."/>
            <person name="Gil J."/>
            <person name="Han R."/>
            <person name="Cavanaugh K."/>
            <person name="Michelmore R."/>
        </authorList>
    </citation>
    <scope>NUCLEOTIDE SEQUENCE [LARGE SCALE GENOMIC DNA]</scope>
    <source>
        <strain evidence="1 2">SF5</strain>
    </source>
</reference>
<dbReference type="AlphaFoldDB" id="A0A976FGW2"/>
<evidence type="ECO:0000313" key="2">
    <source>
        <dbReference type="Proteomes" id="UP000294530"/>
    </source>
</evidence>
<keyword evidence="2" id="KW-1185">Reference proteome</keyword>
<evidence type="ECO:0000313" key="1">
    <source>
        <dbReference type="EMBL" id="TDH66515.1"/>
    </source>
</evidence>
<accession>A0A976FGW2</accession>
<sequence>MEKDINADQDSLAALEAEYAKVLGNLTLNEISSQLPQAKDVNCDSEEDQGVGENYVLLPSSPCHSDDTLLDDRKEDILEEHITKKKNETNIQVDQRAFIMQSMQQLKLRPPPWAEAYNLSDDKLINMVQKQLKRKTSEK</sequence>
<proteinExistence type="predicted"/>
<dbReference type="GeneID" id="94350741"/>
<dbReference type="EMBL" id="SHOA02000017">
    <property type="protein sequence ID" value="TDH66515.1"/>
    <property type="molecule type" value="Genomic_DNA"/>
</dbReference>
<dbReference type="RefSeq" id="XP_067816014.1">
    <property type="nucleotide sequence ID" value="XM_067965070.1"/>
</dbReference>
<dbReference type="KEGG" id="blac:94350741"/>
<name>A0A976FGW2_BRELC</name>
<dbReference type="Proteomes" id="UP000294530">
    <property type="component" value="Unassembled WGS sequence"/>
</dbReference>